<keyword evidence="2" id="KW-1185">Reference proteome</keyword>
<proteinExistence type="predicted"/>
<name>A0ACC1H847_9FUNG</name>
<comment type="caution">
    <text evidence="1">The sequence shown here is derived from an EMBL/GenBank/DDBJ whole genome shotgun (WGS) entry which is preliminary data.</text>
</comment>
<gene>
    <name evidence="1" type="ORF">EV182_008567</name>
</gene>
<feature type="non-terminal residue" evidence="1">
    <location>
        <position position="1"/>
    </location>
</feature>
<protein>
    <submittedName>
        <fullName evidence="1">Uncharacterized protein</fullName>
    </submittedName>
</protein>
<accession>A0ACC1H847</accession>
<organism evidence="1 2">
    <name type="scientific">Spiromyces aspiralis</name>
    <dbReference type="NCBI Taxonomy" id="68401"/>
    <lineage>
        <taxon>Eukaryota</taxon>
        <taxon>Fungi</taxon>
        <taxon>Fungi incertae sedis</taxon>
        <taxon>Zoopagomycota</taxon>
        <taxon>Kickxellomycotina</taxon>
        <taxon>Kickxellomycetes</taxon>
        <taxon>Kickxellales</taxon>
        <taxon>Kickxellaceae</taxon>
        <taxon>Spiromyces</taxon>
    </lineage>
</organism>
<evidence type="ECO:0000313" key="2">
    <source>
        <dbReference type="Proteomes" id="UP001145114"/>
    </source>
</evidence>
<reference evidence="1" key="1">
    <citation type="submission" date="2022-06" db="EMBL/GenBank/DDBJ databases">
        <title>Phylogenomic reconstructions and comparative analyses of Kickxellomycotina fungi.</title>
        <authorList>
            <person name="Reynolds N.K."/>
            <person name="Stajich J.E."/>
            <person name="Barry K."/>
            <person name="Grigoriev I.V."/>
            <person name="Crous P."/>
            <person name="Smith M.E."/>
        </authorList>
    </citation>
    <scope>NUCLEOTIDE SEQUENCE</scope>
    <source>
        <strain evidence="1">RSA 2271</strain>
    </source>
</reference>
<dbReference type="EMBL" id="JAMZIH010009632">
    <property type="protein sequence ID" value="KAJ1669839.1"/>
    <property type="molecule type" value="Genomic_DNA"/>
</dbReference>
<evidence type="ECO:0000313" key="1">
    <source>
        <dbReference type="EMBL" id="KAJ1669839.1"/>
    </source>
</evidence>
<sequence>LSDTKYVASVHILIGKPASYSCLHKESSAVSPGDAHYHHRPASGPTVAAVQRDPAIVDMDCVYMDVAASAQKVLHDFGIHSTTIQPEFLIVPNSSPHQLRKVPSDQCLNQQAYAPTVAQWQPSNEFGRNVSASSSTTVTIVPCLLNCQSGLCDSDRCCDLPNPIQLASHPRNSQRSLHDNNYDNVNCIDDDGNNNNNNTSSNENS</sequence>
<dbReference type="Proteomes" id="UP001145114">
    <property type="component" value="Unassembled WGS sequence"/>
</dbReference>